<dbReference type="GO" id="GO:0030041">
    <property type="term" value="P:actin filament polymerization"/>
    <property type="evidence" value="ECO:0007669"/>
    <property type="project" value="TreeGrafter"/>
</dbReference>
<evidence type="ECO:0000313" key="3">
    <source>
        <dbReference type="EMBL" id="KAA6395651.1"/>
    </source>
</evidence>
<sequence>MTVPNLDASKLEPASVERILIDFNLFIINSVHHLNKFVGMCEVKLAENHEKLGRLRALVANLEKKLSSIPDSSLVYQAPIQSIDPVQLQSIPLPVGTIPLPPPLPQQPQINQQQQQQIEQPIEQPKDDDPYPLVFEKKYKLLYSLLKVGVHEENVKQKGRTFGLDEDDVIEFIRQFRSKFQGKKAPTHPLDEQQQEQDKQKDDEEEEEDDDEEEEEEN</sequence>
<proteinExistence type="inferred from homology"/>
<evidence type="ECO:0000256" key="1">
    <source>
        <dbReference type="ARBA" id="ARBA00006290"/>
    </source>
</evidence>
<dbReference type="PANTHER" id="PTHR13015">
    <property type="entry name" value="PROTEIN AD-016-RELATED"/>
    <property type="match status" value="1"/>
</dbReference>
<dbReference type="InterPro" id="IPR019309">
    <property type="entry name" value="WASHC3"/>
</dbReference>
<accession>A0A5J4WLA7</accession>
<comment type="similarity">
    <text evidence="1">Belongs to the CCDC53 family.</text>
</comment>
<dbReference type="GO" id="GO:0006887">
    <property type="term" value="P:exocytosis"/>
    <property type="evidence" value="ECO:0007669"/>
    <property type="project" value="TreeGrafter"/>
</dbReference>
<evidence type="ECO:0000256" key="2">
    <source>
        <dbReference type="SAM" id="MobiDB-lite"/>
    </source>
</evidence>
<feature type="region of interest" description="Disordered" evidence="2">
    <location>
        <begin position="101"/>
        <end position="130"/>
    </location>
</feature>
<reference evidence="3 4" key="1">
    <citation type="submission" date="2019-03" db="EMBL/GenBank/DDBJ databases">
        <title>Single cell metagenomics reveals metabolic interactions within the superorganism composed of flagellate Streblomastix strix and complex community of Bacteroidetes bacteria on its surface.</title>
        <authorList>
            <person name="Treitli S.C."/>
            <person name="Kolisko M."/>
            <person name="Husnik F."/>
            <person name="Keeling P."/>
            <person name="Hampl V."/>
        </authorList>
    </citation>
    <scope>NUCLEOTIDE SEQUENCE [LARGE SCALE GENOMIC DNA]</scope>
    <source>
        <strain evidence="3">ST1C</strain>
    </source>
</reference>
<protein>
    <recommendedName>
        <fullName evidence="5">WASH complex subunit CCDC53</fullName>
    </recommendedName>
</protein>
<organism evidence="3 4">
    <name type="scientific">Streblomastix strix</name>
    <dbReference type="NCBI Taxonomy" id="222440"/>
    <lineage>
        <taxon>Eukaryota</taxon>
        <taxon>Metamonada</taxon>
        <taxon>Preaxostyla</taxon>
        <taxon>Oxymonadida</taxon>
        <taxon>Streblomastigidae</taxon>
        <taxon>Streblomastix</taxon>
    </lineage>
</organism>
<evidence type="ECO:0000313" key="4">
    <source>
        <dbReference type="Proteomes" id="UP000324800"/>
    </source>
</evidence>
<gene>
    <name evidence="3" type="ORF">EZS28_008820</name>
</gene>
<name>A0A5J4WLA7_9EUKA</name>
<feature type="compositionally biased region" description="Acidic residues" evidence="2">
    <location>
        <begin position="203"/>
        <end position="218"/>
    </location>
</feature>
<dbReference type="PANTHER" id="PTHR13015:SF0">
    <property type="entry name" value="WASH COMPLEX SUBUNIT 3"/>
    <property type="match status" value="1"/>
</dbReference>
<feature type="region of interest" description="Disordered" evidence="2">
    <location>
        <begin position="180"/>
        <end position="218"/>
    </location>
</feature>
<feature type="compositionally biased region" description="Low complexity" evidence="2">
    <location>
        <begin position="107"/>
        <end position="123"/>
    </location>
</feature>
<dbReference type="Proteomes" id="UP000324800">
    <property type="component" value="Unassembled WGS sequence"/>
</dbReference>
<evidence type="ECO:0008006" key="5">
    <source>
        <dbReference type="Google" id="ProtNLM"/>
    </source>
</evidence>
<dbReference type="GO" id="GO:0071203">
    <property type="term" value="C:WASH complex"/>
    <property type="evidence" value="ECO:0007669"/>
    <property type="project" value="InterPro"/>
</dbReference>
<comment type="caution">
    <text evidence="3">The sequence shown here is derived from an EMBL/GenBank/DDBJ whole genome shotgun (WGS) entry which is preliminary data.</text>
</comment>
<dbReference type="AlphaFoldDB" id="A0A5J4WLA7"/>
<dbReference type="EMBL" id="SNRW01001626">
    <property type="protein sequence ID" value="KAA6395651.1"/>
    <property type="molecule type" value="Genomic_DNA"/>
</dbReference>
<dbReference type="Pfam" id="PF10152">
    <property type="entry name" value="CCDC53"/>
    <property type="match status" value="1"/>
</dbReference>